<proteinExistence type="inferred from homology"/>
<name>A0A4Q0VTV0_9BACI</name>
<keyword evidence="6" id="KW-0472">Membrane</keyword>
<dbReference type="GO" id="GO:0017000">
    <property type="term" value="P:antibiotic biosynthetic process"/>
    <property type="evidence" value="ECO:0007669"/>
    <property type="project" value="InterPro"/>
</dbReference>
<dbReference type="GO" id="GO:0016811">
    <property type="term" value="F:hydrolase activity, acting on carbon-nitrogen (but not peptide) bonds, in linear amides"/>
    <property type="evidence" value="ECO:0007669"/>
    <property type="project" value="InterPro"/>
</dbReference>
<dbReference type="OrthoDB" id="9759796at2"/>
<dbReference type="InterPro" id="IPR029055">
    <property type="entry name" value="Ntn_hydrolases_N"/>
</dbReference>
<reference evidence="7 8" key="1">
    <citation type="journal article" date="2019" name="Int. J. Syst. Evol. Microbiol.">
        <title>Anaerobacillus alkaliphilus sp. nov., a novel alkaliphilic and moderately halophilic bacterium.</title>
        <authorList>
            <person name="Borsodi A.K."/>
            <person name="Aszalos J.M."/>
            <person name="Bihari P."/>
            <person name="Nagy I."/>
            <person name="Schumann P."/>
            <person name="Sproer C."/>
            <person name="Kovacs A.L."/>
            <person name="Boka K."/>
            <person name="Dobosy P."/>
            <person name="Ovari M."/>
            <person name="Szili-Kovacs T."/>
            <person name="Toth E."/>
        </authorList>
    </citation>
    <scope>NUCLEOTIDE SEQUENCE [LARGE SCALE GENOMIC DNA]</scope>
    <source>
        <strain evidence="7 8">B16-10</strain>
    </source>
</reference>
<organism evidence="7 8">
    <name type="scientific">Anaerobacillus alkaliphilus</name>
    <dbReference type="NCBI Taxonomy" id="1548597"/>
    <lineage>
        <taxon>Bacteria</taxon>
        <taxon>Bacillati</taxon>
        <taxon>Bacillota</taxon>
        <taxon>Bacilli</taxon>
        <taxon>Bacillales</taxon>
        <taxon>Bacillaceae</taxon>
        <taxon>Anaerobacillus</taxon>
    </lineage>
</organism>
<dbReference type="SUPFAM" id="SSF56235">
    <property type="entry name" value="N-terminal nucleophile aminohydrolases (Ntn hydrolases)"/>
    <property type="match status" value="1"/>
</dbReference>
<dbReference type="Gene3D" id="3.60.20.10">
    <property type="entry name" value="Glutamine Phosphoribosylpyrophosphate, subunit 1, domain 1"/>
    <property type="match status" value="1"/>
</dbReference>
<feature type="active site" description="Nucleophile" evidence="4">
    <location>
        <position position="275"/>
    </location>
</feature>
<feature type="transmembrane region" description="Helical" evidence="6">
    <location>
        <begin position="30"/>
        <end position="53"/>
    </location>
</feature>
<keyword evidence="6" id="KW-0812">Transmembrane</keyword>
<dbReference type="InterPro" id="IPR002692">
    <property type="entry name" value="S45"/>
</dbReference>
<comment type="similarity">
    <text evidence="1">Belongs to the peptidase S45 family.</text>
</comment>
<dbReference type="PANTHER" id="PTHR34218:SF4">
    <property type="entry name" value="ACYL-HOMOSERINE LACTONE ACYLASE QUIP"/>
    <property type="match status" value="1"/>
</dbReference>
<keyword evidence="2" id="KW-0378">Hydrolase</keyword>
<dbReference type="Gene3D" id="2.30.120.10">
    <property type="match status" value="1"/>
</dbReference>
<evidence type="ECO:0000256" key="6">
    <source>
        <dbReference type="SAM" id="Phobius"/>
    </source>
</evidence>
<dbReference type="EMBL" id="QOUX01000032">
    <property type="protein sequence ID" value="RXJ01728.1"/>
    <property type="molecule type" value="Genomic_DNA"/>
</dbReference>
<dbReference type="GO" id="GO:0046872">
    <property type="term" value="F:metal ion binding"/>
    <property type="evidence" value="ECO:0007669"/>
    <property type="project" value="UniProtKB-KW"/>
</dbReference>
<keyword evidence="5" id="KW-0479">Metal-binding</keyword>
<keyword evidence="8" id="KW-1185">Reference proteome</keyword>
<dbReference type="CDD" id="cd03747">
    <property type="entry name" value="Ntn_PGA_like"/>
    <property type="match status" value="1"/>
</dbReference>
<dbReference type="PANTHER" id="PTHR34218">
    <property type="entry name" value="PEPTIDASE S45 PENICILLIN AMIDASE"/>
    <property type="match status" value="1"/>
</dbReference>
<dbReference type="InterPro" id="IPR014395">
    <property type="entry name" value="Pen/GL7ACA/AHL_acylase"/>
</dbReference>
<sequence>MLVLKEKNGGVNLEATIEKPILRKRKWVKITVWSLCVLLFLLILAVGTGYWFVTRSLPSVNGTVSLAELNEEVTVIRDERGVAQIQATSLEDLFFVQGYVTAQDRLFQMDMTRRLAGGRLSEVIGKQALDTDRFFRTYGMHRTTDALVSMFNEETVKIVDAYVSGVNQYMNDAFSTGKYPVEFRILGYQPEPWTAEDTALVVKYMGYTLSGNFRSELEHYRMINVLGNVDAPNLFPEFHIDDKFPTIYQVAETSPFSMEELEKLTTFAPPEHNGSNNWVISGKYTESGFPMVANDPHLGFAIPSVWYQTHLQLDGDFHSVGVTVPGVPGIVLGHNEHMAWGVTALSVDQEDLFLEKAHQTDKDLFLFDGDWEEATIFEEAIKIKGEDEPFVERVQVTRNGPIINNVLEGDLYDAISLRWTGAEAGEELNGIMRLNRATNVVEFSEGLNGFVTPALSWVFGDRDGNIGYRGQALMPIRSNGSNGLVPVPGWDPDYQWQGFIPNEELPQITNPERGYIITANNKPVDDEYPYEIGRSFYPYRAERLTEMIEETIASGELFTVEKMKQMQTDVLNTQARSLLPILLAAVNRSEGTSPLTNLEKDVIQMLREWDYEETVDSGEALAWNKWYNLLGPALFEDLLGFPYNHNLVIYQLVKEADAHPEHLLFGSLRAGLHRSLDELARETFTEAVETVVELQGKDPTKWAWGKWHVMTIDHPLGSVKPLNLVFNVGKWELGGSGANPIANSYNRKTGKVTHGAGWRFVGDLGSTDAMYDVVMPGQSGQLFSPHYYDQVDTWAEGNLYPMVYHKEELKGKNVVRFLPKAN</sequence>
<dbReference type="InterPro" id="IPR023343">
    <property type="entry name" value="Penicillin_amidase_dom1"/>
</dbReference>
<dbReference type="AlphaFoldDB" id="A0A4Q0VTV0"/>
<dbReference type="InterPro" id="IPR043146">
    <property type="entry name" value="Penicillin_amidase_N_B-knob"/>
</dbReference>
<evidence type="ECO:0000256" key="5">
    <source>
        <dbReference type="PIRSR" id="PIRSR001227-2"/>
    </source>
</evidence>
<dbReference type="Gene3D" id="1.10.439.10">
    <property type="entry name" value="Penicillin Amidohydrolase, domain 1"/>
    <property type="match status" value="1"/>
</dbReference>
<evidence type="ECO:0000313" key="7">
    <source>
        <dbReference type="EMBL" id="RXJ01728.1"/>
    </source>
</evidence>
<keyword evidence="5" id="KW-0106">Calcium</keyword>
<protein>
    <submittedName>
        <fullName evidence="7">Penicillin acylase family protein</fullName>
    </submittedName>
</protein>
<dbReference type="Proteomes" id="UP000290649">
    <property type="component" value="Unassembled WGS sequence"/>
</dbReference>
<dbReference type="InterPro" id="IPR043147">
    <property type="entry name" value="Penicillin_amidase_A-knob"/>
</dbReference>
<keyword evidence="6" id="KW-1133">Transmembrane helix</keyword>
<dbReference type="Gene3D" id="1.10.1400.10">
    <property type="match status" value="1"/>
</dbReference>
<feature type="binding site" evidence="5">
    <location>
        <position position="351"/>
    </location>
    <ligand>
        <name>Ca(2+)</name>
        <dbReference type="ChEBI" id="CHEBI:29108"/>
    </ligand>
</feature>
<feature type="binding site" evidence="5">
    <location>
        <position position="348"/>
    </location>
    <ligand>
        <name>Ca(2+)</name>
        <dbReference type="ChEBI" id="CHEBI:29108"/>
    </ligand>
</feature>
<dbReference type="PIRSF" id="PIRSF001227">
    <property type="entry name" value="Pen_acylase"/>
    <property type="match status" value="1"/>
</dbReference>
<evidence type="ECO:0000256" key="3">
    <source>
        <dbReference type="ARBA" id="ARBA00023145"/>
    </source>
</evidence>
<evidence type="ECO:0000313" key="8">
    <source>
        <dbReference type="Proteomes" id="UP000290649"/>
    </source>
</evidence>
<comment type="cofactor">
    <cofactor evidence="5">
        <name>Ca(2+)</name>
        <dbReference type="ChEBI" id="CHEBI:29108"/>
    </cofactor>
    <text evidence="5">Binds 1 Ca(2+) ion per dimer.</text>
</comment>
<evidence type="ECO:0000256" key="2">
    <source>
        <dbReference type="ARBA" id="ARBA00022801"/>
    </source>
</evidence>
<evidence type="ECO:0000256" key="1">
    <source>
        <dbReference type="ARBA" id="ARBA00006586"/>
    </source>
</evidence>
<feature type="binding site" evidence="5">
    <location>
        <position position="216"/>
    </location>
    <ligand>
        <name>Ca(2+)</name>
        <dbReference type="ChEBI" id="CHEBI:29108"/>
    </ligand>
</feature>
<comment type="caution">
    <text evidence="7">The sequence shown here is derived from an EMBL/GenBank/DDBJ whole genome shotgun (WGS) entry which is preliminary data.</text>
</comment>
<dbReference type="Pfam" id="PF01804">
    <property type="entry name" value="Penicil_amidase"/>
    <property type="match status" value="1"/>
</dbReference>
<evidence type="ECO:0000256" key="4">
    <source>
        <dbReference type="PIRSR" id="PIRSR001227-1"/>
    </source>
</evidence>
<gene>
    <name evidence="7" type="ORF">DS745_09620</name>
</gene>
<accession>A0A4Q0VTV0</accession>
<keyword evidence="3" id="KW-0865">Zymogen</keyword>